<evidence type="ECO:0000313" key="3">
    <source>
        <dbReference type="Proteomes" id="UP000265618"/>
    </source>
</evidence>
<dbReference type="EMBL" id="BDIP01000199">
    <property type="protein sequence ID" value="GIQ80580.1"/>
    <property type="molecule type" value="Genomic_DNA"/>
</dbReference>
<dbReference type="Gene3D" id="3.90.640.10">
    <property type="entry name" value="Actin, Chain A, domain 4"/>
    <property type="match status" value="1"/>
</dbReference>
<gene>
    <name evidence="2" type="ORF">KIPB_001405</name>
</gene>
<dbReference type="CDD" id="cd10170">
    <property type="entry name" value="ASKHA_NBD_HSP70"/>
    <property type="match status" value="1"/>
</dbReference>
<protein>
    <recommendedName>
        <fullName evidence="4">Heat shock protein 70 family</fullName>
    </recommendedName>
</protein>
<name>A0A9K3GFI1_9EUKA</name>
<comment type="caution">
    <text evidence="2">The sequence shown here is derived from an EMBL/GenBank/DDBJ whole genome shotgun (WGS) entry which is preliminary data.</text>
</comment>
<dbReference type="InterPro" id="IPR043129">
    <property type="entry name" value="ATPase_NBD"/>
</dbReference>
<dbReference type="Proteomes" id="UP000265618">
    <property type="component" value="Unassembled WGS sequence"/>
</dbReference>
<keyword evidence="3" id="KW-1185">Reference proteome</keyword>
<dbReference type="PANTHER" id="PTHR14187:SF5">
    <property type="entry name" value="HEAT SHOCK 70 KDA PROTEIN 12A"/>
    <property type="match status" value="1"/>
</dbReference>
<evidence type="ECO:0000313" key="2">
    <source>
        <dbReference type="EMBL" id="GIQ80580.1"/>
    </source>
</evidence>
<sequence>MPAPSDVHLAIGLDIGTYCSGVAVSLSTGETVEVYDSWTGQPSPYGKVPSYMTYTCSGGVYTPVKWGYGSLTDGTGRAKVPGGVSVSMFKLMLDPSGGAPPPPLPPGLTMGQVLADYLRHLKDIVQRKVARQWEDIYTLDSATWAITVPSRWSPSSNRVMRKAAVQAGLVPSPFDPRLSLLLDPEAAVLGALGAGSLVGGQTLLVVDAGGGGVDVTLCVVVEAEGGTVSLRTTASTHTDVPPKDQAEARYLQHIKKALGKGAEKALAANPRAVDNLLTQWRTKSVGVSSSDTDDELLIEIPPKLLRYLSEDMQEELEEESAIEVSLDRVQDIFHPQLVAVSAAIEATLGYLPSADRALLVGGFFRGGYQSQNMSSVHANHVREFVTLTDPGTVVVQGACQHAKDTSGLLSLVQCATLLPTETPSHSNVTTADTAPESEAETSDEETSDPYDSEDEVDVEDSPFQWLVILGKPVSLRHFGVGLGVVVLIVMCLCLKTSLEHRSALKSRGQEYMDAIDYCTSASSTISTADMAPCVLRYFESKEETYESLLRDFGKEHTWLSRMEGCIEGDETELNLHDAHIGPEGAGLLAKALQYVPDLTKLVLSSTGLGDEGAKTLSHSLQYLPCLTYLDIGQNGIGNDGALAVANRLHSLPDLTELWLDQNRIGDVGAKAVAGVIREGCLPQVAKVFIMKNALGAGGRDSLTYAAPDKAIDVRL</sequence>
<reference evidence="2 3" key="1">
    <citation type="journal article" date="2018" name="PLoS ONE">
        <title>The draft genome of Kipferlia bialata reveals reductive genome evolution in fornicate parasites.</title>
        <authorList>
            <person name="Tanifuji G."/>
            <person name="Takabayashi S."/>
            <person name="Kume K."/>
            <person name="Takagi M."/>
            <person name="Nakayama T."/>
            <person name="Kamikawa R."/>
            <person name="Inagaki Y."/>
            <person name="Hashimoto T."/>
        </authorList>
    </citation>
    <scope>NUCLEOTIDE SEQUENCE [LARGE SCALE GENOMIC DNA]</scope>
    <source>
        <strain evidence="2">NY0173</strain>
    </source>
</reference>
<dbReference type="AlphaFoldDB" id="A0A9K3GFI1"/>
<evidence type="ECO:0000256" key="1">
    <source>
        <dbReference type="SAM" id="MobiDB-lite"/>
    </source>
</evidence>
<organism evidence="2 3">
    <name type="scientific">Kipferlia bialata</name>
    <dbReference type="NCBI Taxonomy" id="797122"/>
    <lineage>
        <taxon>Eukaryota</taxon>
        <taxon>Metamonada</taxon>
        <taxon>Carpediemonas-like organisms</taxon>
        <taxon>Kipferlia</taxon>
    </lineage>
</organism>
<dbReference type="SUPFAM" id="SSF52047">
    <property type="entry name" value="RNI-like"/>
    <property type="match status" value="1"/>
</dbReference>
<dbReference type="InterPro" id="IPR001611">
    <property type="entry name" value="Leu-rich_rpt"/>
</dbReference>
<feature type="region of interest" description="Disordered" evidence="1">
    <location>
        <begin position="422"/>
        <end position="457"/>
    </location>
</feature>
<dbReference type="PANTHER" id="PTHR14187">
    <property type="entry name" value="ALPHA KINASE/ELONGATION FACTOR 2 KINASE"/>
    <property type="match status" value="1"/>
</dbReference>
<proteinExistence type="predicted"/>
<dbReference type="Pfam" id="PF13516">
    <property type="entry name" value="LRR_6"/>
    <property type="match status" value="3"/>
</dbReference>
<dbReference type="Gene3D" id="3.30.420.40">
    <property type="match status" value="2"/>
</dbReference>
<evidence type="ECO:0008006" key="4">
    <source>
        <dbReference type="Google" id="ProtNLM"/>
    </source>
</evidence>
<dbReference type="InterPro" id="IPR032675">
    <property type="entry name" value="LRR_dom_sf"/>
</dbReference>
<feature type="compositionally biased region" description="Polar residues" evidence="1">
    <location>
        <begin position="422"/>
        <end position="432"/>
    </location>
</feature>
<dbReference type="SUPFAM" id="SSF53067">
    <property type="entry name" value="Actin-like ATPase domain"/>
    <property type="match status" value="2"/>
</dbReference>
<dbReference type="Gene3D" id="3.80.10.10">
    <property type="entry name" value="Ribonuclease Inhibitor"/>
    <property type="match status" value="1"/>
</dbReference>
<dbReference type="SMART" id="SM00368">
    <property type="entry name" value="LRR_RI"/>
    <property type="match status" value="4"/>
</dbReference>
<feature type="compositionally biased region" description="Acidic residues" evidence="1">
    <location>
        <begin position="435"/>
        <end position="457"/>
    </location>
</feature>
<dbReference type="OrthoDB" id="120976at2759"/>
<accession>A0A9K3GFI1</accession>